<organism evidence="3">
    <name type="scientific">Selaginella nipponica</name>
    <dbReference type="NCBI Taxonomy" id="872861"/>
    <lineage>
        <taxon>Eukaryota</taxon>
        <taxon>Viridiplantae</taxon>
        <taxon>Streptophyta</taxon>
        <taxon>Embryophyta</taxon>
        <taxon>Tracheophyta</taxon>
        <taxon>Lycopodiopsida</taxon>
        <taxon>Selaginellales</taxon>
        <taxon>Selaginellaceae</taxon>
        <taxon>Selaginella</taxon>
    </lineage>
</organism>
<sequence length="93" mass="10351">MIFVIPPAARVIRTKCEPEYQSVVLTYRVLMICHESTRNEFGAPLGSAAVKGRILHPLLGDHTIAHGMRSGGKGAQKRHDELRHRQDLARSVP</sequence>
<accession>A0A7U3VIA2</accession>
<dbReference type="GO" id="GO:0005840">
    <property type="term" value="C:ribosome"/>
    <property type="evidence" value="ECO:0007669"/>
    <property type="project" value="UniProtKB-KW"/>
</dbReference>
<keyword evidence="3" id="KW-0689">Ribosomal protein</keyword>
<feature type="region of interest" description="Disordered" evidence="1">
    <location>
        <begin position="68"/>
        <end position="93"/>
    </location>
</feature>
<feature type="compositionally biased region" description="Basic and acidic residues" evidence="1">
    <location>
        <begin position="77"/>
        <end position="93"/>
    </location>
</feature>
<dbReference type="EMBL" id="MK293726">
    <property type="protein sequence ID" value="QQP00263.1"/>
    <property type="molecule type" value="Genomic_DNA"/>
</dbReference>
<evidence type="ECO:0000256" key="1">
    <source>
        <dbReference type="SAM" id="MobiDB-lite"/>
    </source>
</evidence>
<geneLocation type="plastid" evidence="3"/>
<dbReference type="AlphaFoldDB" id="A0A7U3VIA2"/>
<reference evidence="3" key="1">
    <citation type="journal article" date="2021" name="Plant J.">
        <title>Distinctive evolutionary pattern of organelle genomes linked to the nuclear genome in Selaginellaceae.</title>
        <authorList>
            <person name="Kang J.-S."/>
            <person name="Zhang H.-R."/>
            <person name="Wang Y.-R."/>
            <person name="Liang S.-Q."/>
            <person name="Mao Z.-Y."/>
            <person name="Zhang X.-C."/>
            <person name="Xiang Q.-P."/>
        </authorList>
    </citation>
    <scope>NUCLEOTIDE SEQUENCE</scope>
    <source>
        <strain evidence="3">110-kb</strain>
        <strain evidence="2">78-kb</strain>
    </source>
</reference>
<gene>
    <name evidence="3" type="primary">rpl21</name>
</gene>
<keyword evidence="3" id="KW-0934">Plastid</keyword>
<proteinExistence type="predicted"/>
<keyword evidence="3" id="KW-0687">Ribonucleoprotein</keyword>
<name>A0A7U3VIA2_9TRAC</name>
<evidence type="ECO:0000313" key="2">
    <source>
        <dbReference type="EMBL" id="QQP00209.1"/>
    </source>
</evidence>
<evidence type="ECO:0000313" key="3">
    <source>
        <dbReference type="EMBL" id="QQP00263.1"/>
    </source>
</evidence>
<dbReference type="EMBL" id="MK293725">
    <property type="protein sequence ID" value="QQP00209.1"/>
    <property type="molecule type" value="Genomic_DNA"/>
</dbReference>
<protein>
    <submittedName>
        <fullName evidence="3">Ribosomal protein L21</fullName>
    </submittedName>
</protein>